<keyword evidence="1" id="KW-0697">Rotamase</keyword>
<keyword evidence="3" id="KW-0732">Signal</keyword>
<dbReference type="EMBL" id="FRAC01000014">
    <property type="protein sequence ID" value="SHK62350.1"/>
    <property type="molecule type" value="Genomic_DNA"/>
</dbReference>
<dbReference type="InterPro" id="IPR027304">
    <property type="entry name" value="Trigger_fact/SurA_dom_sf"/>
</dbReference>
<dbReference type="AlphaFoldDB" id="A0A1M6TZM7"/>
<dbReference type="GO" id="GO:0003755">
    <property type="term" value="F:peptidyl-prolyl cis-trans isomerase activity"/>
    <property type="evidence" value="ECO:0007669"/>
    <property type="project" value="UniProtKB-KW"/>
</dbReference>
<dbReference type="STRING" id="1121322.SAMN02745136_02933"/>
<dbReference type="PROSITE" id="PS50198">
    <property type="entry name" value="PPIC_PPIASE_2"/>
    <property type="match status" value="1"/>
</dbReference>
<organism evidence="5 6">
    <name type="scientific">Anaerocolumna jejuensis DSM 15929</name>
    <dbReference type="NCBI Taxonomy" id="1121322"/>
    <lineage>
        <taxon>Bacteria</taxon>
        <taxon>Bacillati</taxon>
        <taxon>Bacillota</taxon>
        <taxon>Clostridia</taxon>
        <taxon>Lachnospirales</taxon>
        <taxon>Lachnospiraceae</taxon>
        <taxon>Anaerocolumna</taxon>
    </lineage>
</organism>
<keyword evidence="6" id="KW-1185">Reference proteome</keyword>
<feature type="chain" id="PRO_5012296925" evidence="3">
    <location>
        <begin position="24"/>
        <end position="379"/>
    </location>
</feature>
<accession>A0A1M6TZM7</accession>
<gene>
    <name evidence="5" type="ORF">SAMN02745136_02933</name>
</gene>
<dbReference type="RefSeq" id="WP_073277203.1">
    <property type="nucleotide sequence ID" value="NZ_FRAC01000014.1"/>
</dbReference>
<evidence type="ECO:0000256" key="3">
    <source>
        <dbReference type="SAM" id="SignalP"/>
    </source>
</evidence>
<name>A0A1M6TZM7_9FIRM</name>
<dbReference type="Gene3D" id="3.10.50.40">
    <property type="match status" value="1"/>
</dbReference>
<evidence type="ECO:0000256" key="2">
    <source>
        <dbReference type="SAM" id="MobiDB-lite"/>
    </source>
</evidence>
<feature type="compositionally biased region" description="Low complexity" evidence="2">
    <location>
        <begin position="354"/>
        <end position="379"/>
    </location>
</feature>
<dbReference type="Pfam" id="PF13616">
    <property type="entry name" value="Rotamase_3"/>
    <property type="match status" value="1"/>
</dbReference>
<dbReference type="OrthoDB" id="2027928at2"/>
<evidence type="ECO:0000256" key="1">
    <source>
        <dbReference type="PROSITE-ProRule" id="PRU00278"/>
    </source>
</evidence>
<keyword evidence="1" id="KW-0413">Isomerase</keyword>
<dbReference type="InterPro" id="IPR000297">
    <property type="entry name" value="PPIase_PpiC"/>
</dbReference>
<evidence type="ECO:0000313" key="5">
    <source>
        <dbReference type="EMBL" id="SHK62350.1"/>
    </source>
</evidence>
<feature type="region of interest" description="Disordered" evidence="2">
    <location>
        <begin position="347"/>
        <end position="379"/>
    </location>
</feature>
<dbReference type="Proteomes" id="UP000184386">
    <property type="component" value="Unassembled WGS sequence"/>
</dbReference>
<dbReference type="SUPFAM" id="SSF109998">
    <property type="entry name" value="Triger factor/SurA peptide-binding domain-like"/>
    <property type="match status" value="1"/>
</dbReference>
<dbReference type="PROSITE" id="PS51257">
    <property type="entry name" value="PROKAR_LIPOPROTEIN"/>
    <property type="match status" value="1"/>
</dbReference>
<proteinExistence type="predicted"/>
<reference evidence="5 6" key="1">
    <citation type="submission" date="2016-11" db="EMBL/GenBank/DDBJ databases">
        <authorList>
            <person name="Jaros S."/>
            <person name="Januszkiewicz K."/>
            <person name="Wedrychowicz H."/>
        </authorList>
    </citation>
    <scope>NUCLEOTIDE SEQUENCE [LARGE SCALE GENOMIC DNA]</scope>
    <source>
        <strain evidence="5 6">DSM 15929</strain>
    </source>
</reference>
<evidence type="ECO:0000259" key="4">
    <source>
        <dbReference type="PROSITE" id="PS50198"/>
    </source>
</evidence>
<protein>
    <submittedName>
        <fullName evidence="5">PPIC-type PPIASE domain-containing protein</fullName>
    </submittedName>
</protein>
<dbReference type="InterPro" id="IPR046357">
    <property type="entry name" value="PPIase_dom_sf"/>
</dbReference>
<feature type="domain" description="PpiC" evidence="4">
    <location>
        <begin position="198"/>
        <end position="293"/>
    </location>
</feature>
<feature type="signal peptide" evidence="3">
    <location>
        <begin position="1"/>
        <end position="23"/>
    </location>
</feature>
<evidence type="ECO:0000313" key="6">
    <source>
        <dbReference type="Proteomes" id="UP000184386"/>
    </source>
</evidence>
<sequence length="379" mass="42620">MKRSKRIISRLLVFTLIAGMMFAAGCSKKTSSTGDLVVTINDDKLYMQDMMYFIYAMEGQGQSYAQYYPGYWDMEYPEGSGSTMRDQMKKSVMDAAVMWEILYLKAKEADYSLTDNEKKTVTSNVESIMTSLKDKKEQLKLTGFTTENLTKAQEKLQIADKYYQTVIDGLGIKEADIKATIDRDKYRQYNTEYLFIPTTKYDESNKLVDLPAKDKEAAKTSINKALTEAKAGKEFADIAKEFDNMNTSTLNFMKDDNKADEAYQAAALKLENDKIADNVIEAKSGYFVVKMKDNNSSESYDAAVKEAVSEAQNKAFTTKYENEIKKDFKITENDKVWSKIVMGETTIPKAERITATPTPTAKDATATPTATPTPTKSGK</sequence>